<name>A0A7J6YCH7_TRYCR</name>
<organism evidence="2 3">
    <name type="scientific">Trypanosoma cruzi</name>
    <dbReference type="NCBI Taxonomy" id="5693"/>
    <lineage>
        <taxon>Eukaryota</taxon>
        <taxon>Discoba</taxon>
        <taxon>Euglenozoa</taxon>
        <taxon>Kinetoplastea</taxon>
        <taxon>Metakinetoplastina</taxon>
        <taxon>Trypanosomatida</taxon>
        <taxon>Trypanosomatidae</taxon>
        <taxon>Trypanosoma</taxon>
        <taxon>Schizotrypanum</taxon>
    </lineage>
</organism>
<gene>
    <name evidence="2" type="ORF">ECC02_002548</name>
</gene>
<reference evidence="2 3" key="1">
    <citation type="journal article" date="2019" name="Genome Biol. Evol.">
        <title>Nanopore Sequencing Significantly Improves Genome Assembly of the Protozoan Parasite Trypanosoma cruzi.</title>
        <authorList>
            <person name="Diaz-Viraque F."/>
            <person name="Pita S."/>
            <person name="Greif G."/>
            <person name="de Souza R.C.M."/>
            <person name="Iraola G."/>
            <person name="Robello C."/>
        </authorList>
    </citation>
    <scope>NUCLEOTIDE SEQUENCE [LARGE SCALE GENOMIC DNA]</scope>
    <source>
        <strain evidence="2 3">Berenice</strain>
    </source>
</reference>
<dbReference type="VEuPathDB" id="TriTrypDB:ECC02_002548"/>
<feature type="region of interest" description="Disordered" evidence="1">
    <location>
        <begin position="272"/>
        <end position="307"/>
    </location>
</feature>
<dbReference type="AlphaFoldDB" id="A0A7J6YCH7"/>
<dbReference type="Proteomes" id="UP000583944">
    <property type="component" value="Unassembled WGS sequence"/>
</dbReference>
<evidence type="ECO:0000313" key="2">
    <source>
        <dbReference type="EMBL" id="KAF5224292.1"/>
    </source>
</evidence>
<evidence type="ECO:0000256" key="1">
    <source>
        <dbReference type="SAM" id="MobiDB-lite"/>
    </source>
</evidence>
<comment type="caution">
    <text evidence="2">The sequence shown here is derived from an EMBL/GenBank/DDBJ whole genome shotgun (WGS) entry which is preliminary data.</text>
</comment>
<feature type="compositionally biased region" description="Polar residues" evidence="1">
    <location>
        <begin position="272"/>
        <end position="288"/>
    </location>
</feature>
<dbReference type="VEuPathDB" id="TriTrypDB:BCY84_20622"/>
<accession>A0A7J6YCH7</accession>
<sequence>MRFVRSKTVRASNKLDEMELRCFLVHCSNRSFGTPYVDIPPPPSCGSERHHGAVKYLGRHSPELYWRLGNNPRYSRRMMSLWVENATPEEIPLTARVHPHVAYCLVLKCIGKNTITVSRRTAGGTFGNLQAGENRILRCNESVTLRVGDKVGVAHLVWMQVVLALVSINGAVKAPVLVQQEEGNDAQYFSACRTLCPRLQDPPLPPVVHVNVAWMKLPSAIRAALAISVWERQLAADSGAVATTALTGLGPTTFAAPPEAGDGMEEAAAISNSSQVIQEGGTITTSSETRSKRRLHASPSGSQGVESQLISLDVPPPQKKRRTSVAETAVMDNNLRVTLPENNTYYETFDERLDDAVRFLESRTEITNSLIAAGPPVPELLGESPPCEGRSAEVKKWARRSKSVTVSRTELRHGNKQKEKELQLSSGHVEGEAAGGKNPFAGESQVVYYRR</sequence>
<evidence type="ECO:0000313" key="3">
    <source>
        <dbReference type="Proteomes" id="UP000583944"/>
    </source>
</evidence>
<feature type="compositionally biased region" description="Basic and acidic residues" evidence="1">
    <location>
        <begin position="409"/>
        <end position="422"/>
    </location>
</feature>
<protein>
    <submittedName>
        <fullName evidence="2">Uncharacterized protein</fullName>
    </submittedName>
</protein>
<feature type="region of interest" description="Disordered" evidence="1">
    <location>
        <begin position="403"/>
        <end position="451"/>
    </location>
</feature>
<proteinExistence type="predicted"/>
<dbReference type="EMBL" id="JABDHM010000013">
    <property type="protein sequence ID" value="KAF5224292.1"/>
    <property type="molecule type" value="Genomic_DNA"/>
</dbReference>